<dbReference type="AlphaFoldDB" id="A0A974WHI1"/>
<dbReference type="RefSeq" id="WP_205723152.1">
    <property type="nucleotide sequence ID" value="NZ_CP070608.1"/>
</dbReference>
<proteinExistence type="predicted"/>
<keyword evidence="2" id="KW-1185">Reference proteome</keyword>
<accession>A0A974WHI1</accession>
<dbReference type="KEGG" id="fuv:JR347_06050"/>
<name>A0A974WHI1_9BACT</name>
<protein>
    <submittedName>
        <fullName evidence="1">Uncharacterized protein</fullName>
    </submittedName>
</protein>
<organism evidence="1 2">
    <name type="scientific">Fulvivirga lutea</name>
    <dbReference type="NCBI Taxonomy" id="2810512"/>
    <lineage>
        <taxon>Bacteria</taxon>
        <taxon>Pseudomonadati</taxon>
        <taxon>Bacteroidota</taxon>
        <taxon>Cytophagia</taxon>
        <taxon>Cytophagales</taxon>
        <taxon>Fulvivirgaceae</taxon>
        <taxon>Fulvivirga</taxon>
    </lineage>
</organism>
<dbReference type="EMBL" id="CP070608">
    <property type="protein sequence ID" value="QSE98638.1"/>
    <property type="molecule type" value="Genomic_DNA"/>
</dbReference>
<dbReference type="Proteomes" id="UP000662783">
    <property type="component" value="Chromosome"/>
</dbReference>
<evidence type="ECO:0000313" key="1">
    <source>
        <dbReference type="EMBL" id="QSE98638.1"/>
    </source>
</evidence>
<gene>
    <name evidence="1" type="ORF">JR347_06050</name>
</gene>
<sequence length="251" mass="29610">MKNILVKLSFPILIRLIYVIRLEIRPNINKPFITWREKQIAFRTVREMISNDFSSKDISNYIDSYSRDQGVLSKIESDCLSTIKIVGEYVKSRNEERKLFINDLRLYEKSKIKSLSKIGFNNEVTSVVNNYVNKYECFELLNDKNLVTPSNLFTEDLIKKDYYLLVKDQSRFTLLLIELLKEKLIIDHYAEVLLCHTTIWSKRRSTQITKVNTFSKAKNRLLTDNFEEKYKEELNSLAFPKTSCPNDMMTS</sequence>
<evidence type="ECO:0000313" key="2">
    <source>
        <dbReference type="Proteomes" id="UP000662783"/>
    </source>
</evidence>
<reference evidence="1" key="1">
    <citation type="submission" date="2021-02" db="EMBL/GenBank/DDBJ databases">
        <title>Fulvivirga sp. S481 isolated from sea water.</title>
        <authorList>
            <person name="Bae S.S."/>
            <person name="Baek K."/>
        </authorList>
    </citation>
    <scope>NUCLEOTIDE SEQUENCE</scope>
    <source>
        <strain evidence="1">S481</strain>
    </source>
</reference>